<evidence type="ECO:0000313" key="2">
    <source>
        <dbReference type="EMBL" id="MBW9066117.1"/>
    </source>
</evidence>
<dbReference type="Proteomes" id="UP000757604">
    <property type="component" value="Unassembled WGS sequence"/>
</dbReference>
<accession>A0ABS7HFQ0</accession>
<dbReference type="RefSeq" id="WP_220374049.1">
    <property type="nucleotide sequence ID" value="NZ_JAEUAO010000007.1"/>
</dbReference>
<organism evidence="2 3">
    <name type="scientific">Rhizobium herbae</name>
    <dbReference type="NCBI Taxonomy" id="508661"/>
    <lineage>
        <taxon>Bacteria</taxon>
        <taxon>Pseudomonadati</taxon>
        <taxon>Pseudomonadota</taxon>
        <taxon>Alphaproteobacteria</taxon>
        <taxon>Hyphomicrobiales</taxon>
        <taxon>Rhizobiaceae</taxon>
        <taxon>Rhizobium/Agrobacterium group</taxon>
        <taxon>Rhizobium</taxon>
    </lineage>
</organism>
<sequence>MSKDALVVSLARKHQLSAYDAAYLALAITEGIPLATLDKKLQQAAVAEAVLVFSA</sequence>
<evidence type="ECO:0000259" key="1">
    <source>
        <dbReference type="Pfam" id="PF01850"/>
    </source>
</evidence>
<name>A0ABS7HFQ0_9HYPH</name>
<evidence type="ECO:0000313" key="3">
    <source>
        <dbReference type="Proteomes" id="UP000757604"/>
    </source>
</evidence>
<keyword evidence="3" id="KW-1185">Reference proteome</keyword>
<feature type="domain" description="PIN" evidence="1">
    <location>
        <begin position="8"/>
        <end position="45"/>
    </location>
</feature>
<comment type="caution">
    <text evidence="2">The sequence shown here is derived from an EMBL/GenBank/DDBJ whole genome shotgun (WGS) entry which is preliminary data.</text>
</comment>
<dbReference type="Pfam" id="PF01850">
    <property type="entry name" value="PIN"/>
    <property type="match status" value="1"/>
</dbReference>
<proteinExistence type="predicted"/>
<dbReference type="Gene3D" id="3.40.50.1010">
    <property type="entry name" value="5'-nuclease"/>
    <property type="match status" value="1"/>
</dbReference>
<dbReference type="InterPro" id="IPR002716">
    <property type="entry name" value="PIN_dom"/>
</dbReference>
<dbReference type="EMBL" id="JAEUAO010000007">
    <property type="protein sequence ID" value="MBW9066117.1"/>
    <property type="molecule type" value="Genomic_DNA"/>
</dbReference>
<dbReference type="InterPro" id="IPR029060">
    <property type="entry name" value="PIN-like_dom_sf"/>
</dbReference>
<gene>
    <name evidence="2" type="ORF">JNB71_22680</name>
</gene>
<protein>
    <submittedName>
        <fullName evidence="2">PIN domain-containing protein</fullName>
    </submittedName>
</protein>
<reference evidence="2 3" key="1">
    <citation type="journal article" date="2021" name="MBio">
        <title>Poor Competitiveness of Bradyrhizobium in Pigeon Pea Root Colonization in Indian Soils.</title>
        <authorList>
            <person name="Chalasani D."/>
            <person name="Basu A."/>
            <person name="Pullabhotla S.V.S.R.N."/>
            <person name="Jorrin B."/>
            <person name="Neal A.L."/>
            <person name="Poole P.S."/>
            <person name="Podile A.R."/>
            <person name="Tkacz A."/>
        </authorList>
    </citation>
    <scope>NUCLEOTIDE SEQUENCE [LARGE SCALE GENOMIC DNA]</scope>
    <source>
        <strain evidence="2 3">HU44</strain>
    </source>
</reference>
<dbReference type="SUPFAM" id="SSF88723">
    <property type="entry name" value="PIN domain-like"/>
    <property type="match status" value="1"/>
</dbReference>